<proteinExistence type="predicted"/>
<dbReference type="AlphaFoldDB" id="A0A0A9BW86"/>
<evidence type="ECO:0000313" key="1">
    <source>
        <dbReference type="EMBL" id="JAD66468.1"/>
    </source>
</evidence>
<reference evidence="1" key="2">
    <citation type="journal article" date="2015" name="Data Brief">
        <title>Shoot transcriptome of the giant reed, Arundo donax.</title>
        <authorList>
            <person name="Barrero R.A."/>
            <person name="Guerrero F.D."/>
            <person name="Moolhuijzen P."/>
            <person name="Goolsby J.A."/>
            <person name="Tidwell J."/>
            <person name="Bellgard S.E."/>
            <person name="Bellgard M.I."/>
        </authorList>
    </citation>
    <scope>NUCLEOTIDE SEQUENCE</scope>
    <source>
        <tissue evidence="1">Shoot tissue taken approximately 20 cm above the soil surface</tissue>
    </source>
</reference>
<organism evidence="1">
    <name type="scientific">Arundo donax</name>
    <name type="common">Giant reed</name>
    <name type="synonym">Donax arundinaceus</name>
    <dbReference type="NCBI Taxonomy" id="35708"/>
    <lineage>
        <taxon>Eukaryota</taxon>
        <taxon>Viridiplantae</taxon>
        <taxon>Streptophyta</taxon>
        <taxon>Embryophyta</taxon>
        <taxon>Tracheophyta</taxon>
        <taxon>Spermatophyta</taxon>
        <taxon>Magnoliopsida</taxon>
        <taxon>Liliopsida</taxon>
        <taxon>Poales</taxon>
        <taxon>Poaceae</taxon>
        <taxon>PACMAD clade</taxon>
        <taxon>Arundinoideae</taxon>
        <taxon>Arundineae</taxon>
        <taxon>Arundo</taxon>
    </lineage>
</organism>
<sequence length="19" mass="1817">MTPSCCGTPCCQGAGCINA</sequence>
<accession>A0A0A9BW86</accession>
<reference evidence="1" key="1">
    <citation type="submission" date="2014-09" db="EMBL/GenBank/DDBJ databases">
        <authorList>
            <person name="Magalhaes I.L.F."/>
            <person name="Oliveira U."/>
            <person name="Santos F.R."/>
            <person name="Vidigal T.H.D.A."/>
            <person name="Brescovit A.D."/>
            <person name="Santos A.J."/>
        </authorList>
    </citation>
    <scope>NUCLEOTIDE SEQUENCE</scope>
    <source>
        <tissue evidence="1">Shoot tissue taken approximately 20 cm above the soil surface</tissue>
    </source>
</reference>
<name>A0A0A9BW86_ARUDO</name>
<protein>
    <submittedName>
        <fullName evidence="1">Uncharacterized protein</fullName>
    </submittedName>
</protein>
<dbReference type="EMBL" id="GBRH01231427">
    <property type="protein sequence ID" value="JAD66468.1"/>
    <property type="molecule type" value="Transcribed_RNA"/>
</dbReference>